<geneLocation type="plasmid" evidence="2 3">
    <name>pHLAC01</name>
</geneLocation>
<dbReference type="EMBL" id="CP001367">
    <property type="protein sequence ID" value="ACM59002.1"/>
    <property type="molecule type" value="Genomic_DNA"/>
</dbReference>
<keyword evidence="3" id="KW-1185">Reference proteome</keyword>
<feature type="region of interest" description="Disordered" evidence="1">
    <location>
        <begin position="1"/>
        <end position="23"/>
    </location>
</feature>
<dbReference type="eggNOG" id="arCOG08144">
    <property type="taxonomic scope" value="Archaea"/>
</dbReference>
<gene>
    <name evidence="2" type="ordered locus">Hlac_3492</name>
</gene>
<dbReference type="GeneID" id="7402338"/>
<dbReference type="HOGENOM" id="CLU_2730226_0_0_2"/>
<name>B9LX11_HALLT</name>
<dbReference type="RefSeq" id="WP_012660205.1">
    <property type="nucleotide sequence ID" value="NC_012030.1"/>
</dbReference>
<reference evidence="2 3" key="1">
    <citation type="journal article" date="2016" name="Stand. Genomic Sci.">
        <title>Complete genome sequence of the Antarctic Halorubrum lacusprofundi type strain ACAM 34.</title>
        <authorList>
            <person name="Anderson I.J."/>
            <person name="DasSarma P."/>
            <person name="Lucas S."/>
            <person name="Copeland A."/>
            <person name="Lapidus A."/>
            <person name="Del Rio T.G."/>
            <person name="Tice H."/>
            <person name="Dalin E."/>
            <person name="Bruce D.C."/>
            <person name="Goodwin L."/>
            <person name="Pitluck S."/>
            <person name="Sims D."/>
            <person name="Brettin T.S."/>
            <person name="Detter J.C."/>
            <person name="Han C.S."/>
            <person name="Larimer F."/>
            <person name="Hauser L."/>
            <person name="Land M."/>
            <person name="Ivanova N."/>
            <person name="Richardson P."/>
            <person name="Cavicchioli R."/>
            <person name="DasSarma S."/>
            <person name="Woese C.R."/>
            <person name="Kyrpides N.C."/>
        </authorList>
    </citation>
    <scope>NUCLEOTIDE SEQUENCE [LARGE SCALE GENOMIC DNA]</scope>
    <source>
        <strain evidence="3">ATCC 49239 / DSM 5036 / JCM 8891 / ACAM 34</strain>
    </source>
</reference>
<accession>B9LX11</accession>
<protein>
    <submittedName>
        <fullName evidence="2">Uncharacterized protein</fullName>
    </submittedName>
</protein>
<dbReference type="AlphaFoldDB" id="B9LX11"/>
<sequence>MSEATGEVWDAVASNPKPNEDLGYDLQPLNVITVGEANEQCMVLPSNSNHLENDEFMVADPSSICDLHEHR</sequence>
<evidence type="ECO:0000313" key="3">
    <source>
        <dbReference type="Proteomes" id="UP000000740"/>
    </source>
</evidence>
<organism evidence="2 3">
    <name type="scientific">Halorubrum lacusprofundi (strain ATCC 49239 / DSM 5036 / JCM 8891 / ACAM 34)</name>
    <dbReference type="NCBI Taxonomy" id="416348"/>
    <lineage>
        <taxon>Archaea</taxon>
        <taxon>Methanobacteriati</taxon>
        <taxon>Methanobacteriota</taxon>
        <taxon>Stenosarchaea group</taxon>
        <taxon>Halobacteria</taxon>
        <taxon>Halobacteriales</taxon>
        <taxon>Haloferacaceae</taxon>
        <taxon>Halorubrum</taxon>
    </lineage>
</organism>
<evidence type="ECO:0000313" key="2">
    <source>
        <dbReference type="EMBL" id="ACM59002.1"/>
    </source>
</evidence>
<evidence type="ECO:0000256" key="1">
    <source>
        <dbReference type="SAM" id="MobiDB-lite"/>
    </source>
</evidence>
<proteinExistence type="predicted"/>
<keyword evidence="2" id="KW-0614">Plasmid</keyword>
<dbReference type="KEGG" id="hla:Hlac_3492"/>
<dbReference type="Proteomes" id="UP000000740">
    <property type="component" value="Plasmid pHLAC01"/>
</dbReference>